<evidence type="ECO:0000256" key="4">
    <source>
        <dbReference type="ARBA" id="ARBA00022532"/>
    </source>
</evidence>
<dbReference type="SUPFAM" id="SSF51905">
    <property type="entry name" value="FAD/NAD(P)-binding domain"/>
    <property type="match status" value="1"/>
</dbReference>
<dbReference type="NCBIfam" id="NF003606">
    <property type="entry name" value="PRK05257.2-1"/>
    <property type="match status" value="1"/>
</dbReference>
<keyword evidence="4 8" id="KW-0816">Tricarboxylic acid cycle</keyword>
<evidence type="ECO:0000313" key="10">
    <source>
        <dbReference type="Proteomes" id="UP000279275"/>
    </source>
</evidence>
<comment type="similarity">
    <text evidence="8">Belongs to the MQO family.</text>
</comment>
<dbReference type="UniPathway" id="UPA00223">
    <property type="reaction ID" value="UER01008"/>
</dbReference>
<dbReference type="Pfam" id="PF06039">
    <property type="entry name" value="Mqo"/>
    <property type="match status" value="1"/>
</dbReference>
<proteinExistence type="inferred from homology"/>
<comment type="cofactor">
    <cofactor evidence="2 8">
        <name>FAD</name>
        <dbReference type="ChEBI" id="CHEBI:57692"/>
    </cofactor>
</comment>
<dbReference type="AlphaFoldDB" id="A0A3M2L765"/>
<evidence type="ECO:0000256" key="3">
    <source>
        <dbReference type="ARBA" id="ARBA00005012"/>
    </source>
</evidence>
<keyword evidence="10" id="KW-1185">Reference proteome</keyword>
<keyword evidence="5 8" id="KW-0285">Flavoprotein</keyword>
<dbReference type="Gene3D" id="3.30.9.10">
    <property type="entry name" value="D-Amino Acid Oxidase, subunit A, domain 2"/>
    <property type="match status" value="1"/>
</dbReference>
<dbReference type="PANTHER" id="PTHR43104">
    <property type="entry name" value="L-2-HYDROXYGLUTARATE DEHYDROGENASE, MITOCHONDRIAL"/>
    <property type="match status" value="1"/>
</dbReference>
<comment type="pathway">
    <text evidence="3 8">Carbohydrate metabolism; tricarboxylic acid cycle; oxaloacetate from (S)-malate (quinone route): step 1/1.</text>
</comment>
<organism evidence="9 10">
    <name type="scientific">Nocardia stercoris</name>
    <dbReference type="NCBI Taxonomy" id="2483361"/>
    <lineage>
        <taxon>Bacteria</taxon>
        <taxon>Bacillati</taxon>
        <taxon>Actinomycetota</taxon>
        <taxon>Actinomycetes</taxon>
        <taxon>Mycobacteriales</taxon>
        <taxon>Nocardiaceae</taxon>
        <taxon>Nocardia</taxon>
    </lineage>
</organism>
<keyword evidence="6 8" id="KW-0274">FAD</keyword>
<dbReference type="GO" id="GO:0006099">
    <property type="term" value="P:tricarboxylic acid cycle"/>
    <property type="evidence" value="ECO:0007669"/>
    <property type="project" value="UniProtKB-UniRule"/>
</dbReference>
<evidence type="ECO:0000256" key="1">
    <source>
        <dbReference type="ARBA" id="ARBA00001139"/>
    </source>
</evidence>
<dbReference type="PANTHER" id="PTHR43104:SF2">
    <property type="entry name" value="L-2-HYDROXYGLUTARATE DEHYDROGENASE, MITOCHONDRIAL"/>
    <property type="match status" value="1"/>
</dbReference>
<evidence type="ECO:0000256" key="5">
    <source>
        <dbReference type="ARBA" id="ARBA00022630"/>
    </source>
</evidence>
<dbReference type="GO" id="GO:0008924">
    <property type="term" value="F:L-malate dehydrogenase (quinone) activity"/>
    <property type="evidence" value="ECO:0007669"/>
    <property type="project" value="UniProtKB-UniRule"/>
</dbReference>
<evidence type="ECO:0000256" key="7">
    <source>
        <dbReference type="ARBA" id="ARBA00023002"/>
    </source>
</evidence>
<dbReference type="HAMAP" id="MF_00212">
    <property type="entry name" value="MQO"/>
    <property type="match status" value="1"/>
</dbReference>
<dbReference type="NCBIfam" id="TIGR01320">
    <property type="entry name" value="mal_quin_oxido"/>
    <property type="match status" value="1"/>
</dbReference>
<sequence length="479" mass="52097">MSATLGALLATIQPDWSITLFERLDTLGAESSAAWNNAGTGHSGYCELNYMPDPRDATRAAEIARQFRLSRQFWSALTAAGDLPDPGRFVHGVPHLDVVFGDRDVAALRTRHATLRALPLFSAMEYTEDPAVIAEWAPLLMAGRAPGTPMAATRYPAGTDVDFGALTRDLVASMAPTGARIRLRHEVIGLRRLPGGRWSVRVRDLEQRATRTVSARFVFVGAGGYALKLLQRAGIPEVRGHGVFPLGAEFLRCDNPEVVARHRAKVYGQADIGAPPMSVPHLDLRVVDGQESLLFGPYATFSTRLLKRGRLIDLFTTLRPHNLPVLLAAGLHNLDLVGYLFGQLIATRRRKFEALRRFFPDADPADWYPIAAGQRAQLVRPHPHRIGELVFGTELMTSADGSIAGLLGASPGASTATAIMIDLLARCFPRDYPRWEPILHHLLPGLTDGFALDHTAVDTELARTGTALGLSSAANPARL</sequence>
<dbReference type="GO" id="GO:0047545">
    <property type="term" value="F:(S)-2-hydroxyglutarate dehydrogenase activity"/>
    <property type="evidence" value="ECO:0007669"/>
    <property type="project" value="TreeGrafter"/>
</dbReference>
<evidence type="ECO:0000256" key="2">
    <source>
        <dbReference type="ARBA" id="ARBA00001974"/>
    </source>
</evidence>
<evidence type="ECO:0000313" key="9">
    <source>
        <dbReference type="EMBL" id="RMI32383.1"/>
    </source>
</evidence>
<dbReference type="RefSeq" id="WP_122188725.1">
    <property type="nucleotide sequence ID" value="NZ_RFFH01000005.1"/>
</dbReference>
<keyword evidence="7 8" id="KW-0560">Oxidoreductase</keyword>
<dbReference type="NCBIfam" id="NF003611">
    <property type="entry name" value="PRK05257.3-2"/>
    <property type="match status" value="1"/>
</dbReference>
<comment type="catalytic activity">
    <reaction evidence="1 8">
        <text>(S)-malate + a quinone = a quinol + oxaloacetate</text>
        <dbReference type="Rhea" id="RHEA:46012"/>
        <dbReference type="ChEBI" id="CHEBI:15589"/>
        <dbReference type="ChEBI" id="CHEBI:16452"/>
        <dbReference type="ChEBI" id="CHEBI:24646"/>
        <dbReference type="ChEBI" id="CHEBI:132124"/>
        <dbReference type="EC" id="1.1.5.4"/>
    </reaction>
</comment>
<name>A0A3M2L765_9NOCA</name>
<reference evidence="9 10" key="1">
    <citation type="submission" date="2018-10" db="EMBL/GenBank/DDBJ databases">
        <title>Isolation from cow dung.</title>
        <authorList>
            <person name="Ling L."/>
        </authorList>
    </citation>
    <scope>NUCLEOTIDE SEQUENCE [LARGE SCALE GENOMIC DNA]</scope>
    <source>
        <strain evidence="9 10">NEAU-LL90</strain>
    </source>
</reference>
<dbReference type="Gene3D" id="3.50.50.60">
    <property type="entry name" value="FAD/NAD(P)-binding domain"/>
    <property type="match status" value="1"/>
</dbReference>
<accession>A0A3M2L765</accession>
<dbReference type="InterPro" id="IPR036188">
    <property type="entry name" value="FAD/NAD-bd_sf"/>
</dbReference>
<protein>
    <recommendedName>
        <fullName evidence="8">Probable malate:quinone oxidoreductase</fullName>
        <ecNumber evidence="8">1.1.5.4</ecNumber>
    </recommendedName>
    <alternativeName>
        <fullName evidence="8">MQO</fullName>
    </alternativeName>
    <alternativeName>
        <fullName evidence="8">Malate dehydrogenase [quinone]</fullName>
    </alternativeName>
</protein>
<evidence type="ECO:0000256" key="6">
    <source>
        <dbReference type="ARBA" id="ARBA00022827"/>
    </source>
</evidence>
<comment type="caution">
    <text evidence="9">The sequence shown here is derived from an EMBL/GenBank/DDBJ whole genome shotgun (WGS) entry which is preliminary data.</text>
</comment>
<dbReference type="Proteomes" id="UP000279275">
    <property type="component" value="Unassembled WGS sequence"/>
</dbReference>
<dbReference type="OrthoDB" id="9763983at2"/>
<evidence type="ECO:0000256" key="8">
    <source>
        <dbReference type="HAMAP-Rule" id="MF_00212"/>
    </source>
</evidence>
<dbReference type="InterPro" id="IPR006231">
    <property type="entry name" value="MQO"/>
</dbReference>
<gene>
    <name evidence="8 9" type="primary">mqo</name>
    <name evidence="9" type="ORF">EBN03_14085</name>
</gene>
<dbReference type="EC" id="1.1.5.4" evidence="8"/>
<dbReference type="EMBL" id="RFFH01000005">
    <property type="protein sequence ID" value="RMI32383.1"/>
    <property type="molecule type" value="Genomic_DNA"/>
</dbReference>